<evidence type="ECO:0000259" key="14">
    <source>
        <dbReference type="Pfam" id="PF00137"/>
    </source>
</evidence>
<evidence type="ECO:0000256" key="13">
    <source>
        <dbReference type="SAM" id="Phobius"/>
    </source>
</evidence>
<name>A0A6J3M674_9PEZI</name>
<feature type="domain" description="V-ATPase proteolipid subunit C-like" evidence="14">
    <location>
        <begin position="36"/>
        <end position="89"/>
    </location>
</feature>
<dbReference type="InterPro" id="IPR002379">
    <property type="entry name" value="ATPase_proteolipid_c-like_dom"/>
</dbReference>
<dbReference type="InterPro" id="IPR000454">
    <property type="entry name" value="ATP_synth_F0_csu"/>
</dbReference>
<feature type="transmembrane region" description="Helical" evidence="13">
    <location>
        <begin position="73"/>
        <end position="92"/>
    </location>
</feature>
<reference evidence="16" key="1">
    <citation type="submission" date="2020-01" db="EMBL/GenBank/DDBJ databases">
        <authorList>
            <consortium name="DOE Joint Genome Institute"/>
            <person name="Haridas S."/>
            <person name="Albert R."/>
            <person name="Binder M."/>
            <person name="Bloem J."/>
            <person name="Labutti K."/>
            <person name="Salamov A."/>
            <person name="Andreopoulos B."/>
            <person name="Baker S.E."/>
            <person name="Barry K."/>
            <person name="Bills G."/>
            <person name="Bluhm B.H."/>
            <person name="Cannon C."/>
            <person name="Castanera R."/>
            <person name="Culley D.E."/>
            <person name="Daum C."/>
            <person name="Ezra D."/>
            <person name="Gonzalez J.B."/>
            <person name="Henrissat B."/>
            <person name="Kuo A."/>
            <person name="Liang C."/>
            <person name="Lipzen A."/>
            <person name="Lutzoni F."/>
            <person name="Magnuson J."/>
            <person name="Mondo S."/>
            <person name="Nolan M."/>
            <person name="Ohm R."/>
            <person name="Pangilinan J."/>
            <person name="Park H.-J."/>
            <person name="Ramirez L."/>
            <person name="Alfaro M."/>
            <person name="Sun H."/>
            <person name="Tritt A."/>
            <person name="Yoshinaga Y."/>
            <person name="Zwiers L.-H."/>
            <person name="Turgeon B.G."/>
            <person name="Goodwin S.B."/>
            <person name="Spatafora J.W."/>
            <person name="Crous P.W."/>
            <person name="Grigoriev I.V."/>
        </authorList>
    </citation>
    <scope>NUCLEOTIDE SEQUENCE</scope>
    <source>
        <strain evidence="16">CBS 342.82</strain>
    </source>
</reference>
<evidence type="ECO:0000256" key="4">
    <source>
        <dbReference type="ARBA" id="ARBA00022448"/>
    </source>
</evidence>
<dbReference type="GO" id="GO:0033177">
    <property type="term" value="C:proton-transporting two-sector ATPase complex, proton-transporting domain"/>
    <property type="evidence" value="ECO:0007669"/>
    <property type="project" value="InterPro"/>
</dbReference>
<evidence type="ECO:0000256" key="6">
    <source>
        <dbReference type="ARBA" id="ARBA00022692"/>
    </source>
</evidence>
<dbReference type="GO" id="GO:0015078">
    <property type="term" value="F:proton transmembrane transporter activity"/>
    <property type="evidence" value="ECO:0007669"/>
    <property type="project" value="InterPro"/>
</dbReference>
<dbReference type="GO" id="GO:0045259">
    <property type="term" value="C:proton-transporting ATP synthase complex"/>
    <property type="evidence" value="ECO:0007669"/>
    <property type="project" value="UniProtKB-KW"/>
</dbReference>
<protein>
    <recommendedName>
        <fullName evidence="3">ATP synthase subunit 9, mitochondrial</fullName>
    </recommendedName>
    <alternativeName>
        <fullName evidence="12">Lipid-binding protein</fullName>
    </alternativeName>
</protein>
<evidence type="ECO:0000256" key="3">
    <source>
        <dbReference type="ARBA" id="ARBA00019317"/>
    </source>
</evidence>
<dbReference type="GO" id="GO:0008289">
    <property type="term" value="F:lipid binding"/>
    <property type="evidence" value="ECO:0007669"/>
    <property type="project" value="UniProtKB-KW"/>
</dbReference>
<evidence type="ECO:0000256" key="8">
    <source>
        <dbReference type="ARBA" id="ARBA00022989"/>
    </source>
</evidence>
<keyword evidence="11 13" id="KW-0472">Membrane</keyword>
<keyword evidence="8 13" id="KW-1133">Transmembrane helix</keyword>
<reference evidence="16" key="2">
    <citation type="submission" date="2020-04" db="EMBL/GenBank/DDBJ databases">
        <authorList>
            <consortium name="NCBI Genome Project"/>
        </authorList>
    </citation>
    <scope>NUCLEOTIDE SEQUENCE</scope>
    <source>
        <strain evidence="16">CBS 342.82</strain>
    </source>
</reference>
<keyword evidence="9" id="KW-0406">Ion transport</keyword>
<reference evidence="16" key="3">
    <citation type="submission" date="2025-08" db="UniProtKB">
        <authorList>
            <consortium name="RefSeq"/>
        </authorList>
    </citation>
    <scope>IDENTIFICATION</scope>
    <source>
        <strain evidence="16">CBS 342.82</strain>
    </source>
</reference>
<dbReference type="InterPro" id="IPR038662">
    <property type="entry name" value="ATP_synth_F0_csu_sf"/>
</dbReference>
<evidence type="ECO:0000313" key="15">
    <source>
        <dbReference type="Proteomes" id="UP000504637"/>
    </source>
</evidence>
<dbReference type="GO" id="GO:0015986">
    <property type="term" value="P:proton motive force-driven ATP synthesis"/>
    <property type="evidence" value="ECO:0007669"/>
    <property type="project" value="InterPro"/>
</dbReference>
<dbReference type="GO" id="GO:0031966">
    <property type="term" value="C:mitochondrial membrane"/>
    <property type="evidence" value="ECO:0007669"/>
    <property type="project" value="UniProtKB-SubCell"/>
</dbReference>
<evidence type="ECO:0000256" key="2">
    <source>
        <dbReference type="ARBA" id="ARBA00006704"/>
    </source>
</evidence>
<evidence type="ECO:0000256" key="12">
    <source>
        <dbReference type="ARBA" id="ARBA00030961"/>
    </source>
</evidence>
<dbReference type="Proteomes" id="UP000504637">
    <property type="component" value="Unplaced"/>
</dbReference>
<accession>A0A6J3M674</accession>
<keyword evidence="15" id="KW-1185">Reference proteome</keyword>
<dbReference type="GeneID" id="54357670"/>
<dbReference type="PROSITE" id="PS00605">
    <property type="entry name" value="ATPASE_C"/>
    <property type="match status" value="1"/>
</dbReference>
<sequence>MKRTSTIMNSARFGAQATRAYSSEMANALVQVSQNIGMGNAAIGLGGAGIGIGLVFAALLGAVARNPSLRGQLFSYAILGFAFVEAIGVSCYQNEMDTIGIHELMMTDTMPTIAFRPDGCHDVQVRLSEGSGYRIAAGQRCISIERTRVVEEVSRCSLASTLSPLVEPISVGVPLYILNRSFASTSHEGENFSFVEQLLLPTNTQCA</sequence>
<evidence type="ECO:0000256" key="10">
    <source>
        <dbReference type="ARBA" id="ARBA00023121"/>
    </source>
</evidence>
<dbReference type="Pfam" id="PF00137">
    <property type="entry name" value="ATP-synt_C"/>
    <property type="match status" value="1"/>
</dbReference>
<keyword evidence="7" id="KW-0375">Hydrogen ion transport</keyword>
<comment type="similarity">
    <text evidence="2">Belongs to the ATPase C chain family.</text>
</comment>
<evidence type="ECO:0000256" key="1">
    <source>
        <dbReference type="ARBA" id="ARBA00004225"/>
    </source>
</evidence>
<keyword evidence="5" id="KW-0138">CF(0)</keyword>
<evidence type="ECO:0000256" key="11">
    <source>
        <dbReference type="ARBA" id="ARBA00023136"/>
    </source>
</evidence>
<keyword evidence="6 13" id="KW-0812">Transmembrane</keyword>
<organism evidence="16">
    <name type="scientific">Dissoconium aciculare CBS 342.82</name>
    <dbReference type="NCBI Taxonomy" id="1314786"/>
    <lineage>
        <taxon>Eukaryota</taxon>
        <taxon>Fungi</taxon>
        <taxon>Dikarya</taxon>
        <taxon>Ascomycota</taxon>
        <taxon>Pezizomycotina</taxon>
        <taxon>Dothideomycetes</taxon>
        <taxon>Dothideomycetidae</taxon>
        <taxon>Mycosphaerellales</taxon>
        <taxon>Dissoconiaceae</taxon>
        <taxon>Dissoconium</taxon>
    </lineage>
</organism>
<dbReference type="RefSeq" id="XP_033459398.1">
    <property type="nucleotide sequence ID" value="XM_033599871.1"/>
</dbReference>
<dbReference type="Gene3D" id="1.20.20.10">
    <property type="entry name" value="F1F0 ATP synthase subunit C"/>
    <property type="match status" value="1"/>
</dbReference>
<dbReference type="PANTHER" id="PTHR10031:SF13">
    <property type="entry name" value="ATP SYNTHASE SUBUNIT 9, MITOCHONDRIAL"/>
    <property type="match status" value="1"/>
</dbReference>
<comment type="subcellular location">
    <subcellularLocation>
        <location evidence="1">Mitochondrion membrane</location>
        <topology evidence="1">Multi-pass membrane protein</topology>
    </subcellularLocation>
</comment>
<feature type="transmembrane region" description="Helical" evidence="13">
    <location>
        <begin position="41"/>
        <end position="61"/>
    </location>
</feature>
<dbReference type="PANTHER" id="PTHR10031">
    <property type="entry name" value="ATP SYNTHASE LIPID-BINDING PROTEIN, MITOCHONDRIAL"/>
    <property type="match status" value="1"/>
</dbReference>
<evidence type="ECO:0000256" key="7">
    <source>
        <dbReference type="ARBA" id="ARBA00022781"/>
    </source>
</evidence>
<evidence type="ECO:0000256" key="9">
    <source>
        <dbReference type="ARBA" id="ARBA00023065"/>
    </source>
</evidence>
<dbReference type="OrthoDB" id="438052at2759"/>
<proteinExistence type="inferred from homology"/>
<keyword evidence="4" id="KW-0813">Transport</keyword>
<evidence type="ECO:0000313" key="16">
    <source>
        <dbReference type="RefSeq" id="XP_033459398.1"/>
    </source>
</evidence>
<dbReference type="InterPro" id="IPR020537">
    <property type="entry name" value="ATP_synth_F0_csu_DDCD_BS"/>
</dbReference>
<dbReference type="CDD" id="cd18182">
    <property type="entry name" value="ATP-synt_Fo_c_ATP5G3"/>
    <property type="match status" value="1"/>
</dbReference>
<gene>
    <name evidence="16" type="ORF">K489DRAFT_240814</name>
</gene>
<dbReference type="AlphaFoldDB" id="A0A6J3M674"/>
<dbReference type="PRINTS" id="PR00124">
    <property type="entry name" value="ATPASEC"/>
</dbReference>
<keyword evidence="10" id="KW-0446">Lipid-binding</keyword>
<dbReference type="SUPFAM" id="SSF81333">
    <property type="entry name" value="F1F0 ATP synthase subunit C"/>
    <property type="match status" value="1"/>
</dbReference>
<evidence type="ECO:0000256" key="5">
    <source>
        <dbReference type="ARBA" id="ARBA00022547"/>
    </source>
</evidence>
<dbReference type="InterPro" id="IPR035921">
    <property type="entry name" value="F/V-ATP_Csub_sf"/>
</dbReference>